<evidence type="ECO:0000256" key="1">
    <source>
        <dbReference type="ARBA" id="ARBA00009755"/>
    </source>
</evidence>
<dbReference type="GO" id="GO:0031559">
    <property type="term" value="F:oxidosqualene cyclase activity"/>
    <property type="evidence" value="ECO:0007669"/>
    <property type="project" value="UniProtKB-ARBA"/>
</dbReference>
<dbReference type="InterPro" id="IPR008930">
    <property type="entry name" value="Terpenoid_cyclase/PrenylTrfase"/>
</dbReference>
<gene>
    <name evidence="2" type="ORF">K7X08_005237</name>
</gene>
<evidence type="ECO:0000313" key="3">
    <source>
        <dbReference type="Proteomes" id="UP001152561"/>
    </source>
</evidence>
<dbReference type="GO" id="GO:0016104">
    <property type="term" value="P:triterpenoid biosynthetic process"/>
    <property type="evidence" value="ECO:0007669"/>
    <property type="project" value="InterPro"/>
</dbReference>
<dbReference type="EMBL" id="JAJAGQ010000007">
    <property type="protein sequence ID" value="KAJ8558471.1"/>
    <property type="molecule type" value="Genomic_DNA"/>
</dbReference>
<dbReference type="AlphaFoldDB" id="A0A9Q1MI39"/>
<proteinExistence type="inferred from homology"/>
<dbReference type="InterPro" id="IPR018333">
    <property type="entry name" value="Squalene_cyclase"/>
</dbReference>
<dbReference type="SUPFAM" id="SSF48239">
    <property type="entry name" value="Terpenoid cyclases/Protein prenyltransferases"/>
    <property type="match status" value="1"/>
</dbReference>
<name>A0A9Q1MI39_9SOLA</name>
<sequence length="160" mass="18074">MWKLNVAEGGSPWLRTLNCHIGRQLWDFEPNLGSPEDLAEIEKFRAEFHNNRFETKHSSDLLMRYQFSKENPLGAILPQVQVKDIGDVIVLSITGALNAVLSEEHKREICRYLYNHQNCDGANGGEGAMEKGCKWILDHGSATAITTWGKMWLSVLGVFD</sequence>
<reference evidence="3" key="1">
    <citation type="journal article" date="2023" name="Proc. Natl. Acad. Sci. U.S.A.">
        <title>Genomic and structural basis for evolution of tropane alkaloid biosynthesis.</title>
        <authorList>
            <person name="Wanga Y.-J."/>
            <person name="Taina T."/>
            <person name="Yua J.-Y."/>
            <person name="Lia J."/>
            <person name="Xua B."/>
            <person name="Chenc J."/>
            <person name="D'Auriad J.C."/>
            <person name="Huanga J.-P."/>
            <person name="Huanga S.-X."/>
        </authorList>
    </citation>
    <scope>NUCLEOTIDE SEQUENCE [LARGE SCALE GENOMIC DNA]</scope>
    <source>
        <strain evidence="3">cv. KIB-2019</strain>
    </source>
</reference>
<dbReference type="PANTHER" id="PTHR11764">
    <property type="entry name" value="TERPENE CYCLASE/MUTASE FAMILY MEMBER"/>
    <property type="match status" value="1"/>
</dbReference>
<comment type="caution">
    <text evidence="2">The sequence shown here is derived from an EMBL/GenBank/DDBJ whole genome shotgun (WGS) entry which is preliminary data.</text>
</comment>
<evidence type="ECO:0008006" key="4">
    <source>
        <dbReference type="Google" id="ProtNLM"/>
    </source>
</evidence>
<dbReference type="Gene3D" id="1.50.10.20">
    <property type="match status" value="2"/>
</dbReference>
<dbReference type="PANTHER" id="PTHR11764:SF20">
    <property type="entry name" value="LANOSTEROL SYNTHASE"/>
    <property type="match status" value="1"/>
</dbReference>
<dbReference type="Proteomes" id="UP001152561">
    <property type="component" value="Unassembled WGS sequence"/>
</dbReference>
<dbReference type="GO" id="GO:0005811">
    <property type="term" value="C:lipid droplet"/>
    <property type="evidence" value="ECO:0007669"/>
    <property type="project" value="InterPro"/>
</dbReference>
<organism evidence="2 3">
    <name type="scientific">Anisodus acutangulus</name>
    <dbReference type="NCBI Taxonomy" id="402998"/>
    <lineage>
        <taxon>Eukaryota</taxon>
        <taxon>Viridiplantae</taxon>
        <taxon>Streptophyta</taxon>
        <taxon>Embryophyta</taxon>
        <taxon>Tracheophyta</taxon>
        <taxon>Spermatophyta</taxon>
        <taxon>Magnoliopsida</taxon>
        <taxon>eudicotyledons</taxon>
        <taxon>Gunneridae</taxon>
        <taxon>Pentapetalae</taxon>
        <taxon>asterids</taxon>
        <taxon>lamiids</taxon>
        <taxon>Solanales</taxon>
        <taxon>Solanaceae</taxon>
        <taxon>Solanoideae</taxon>
        <taxon>Hyoscyameae</taxon>
        <taxon>Anisodus</taxon>
    </lineage>
</organism>
<evidence type="ECO:0000313" key="2">
    <source>
        <dbReference type="EMBL" id="KAJ8558471.1"/>
    </source>
</evidence>
<dbReference type="OrthoDB" id="1250548at2759"/>
<comment type="similarity">
    <text evidence="1">Belongs to the terpene cyclase/mutase family.</text>
</comment>
<protein>
    <recommendedName>
        <fullName evidence="4">Cycloartenol synthase</fullName>
    </recommendedName>
</protein>
<accession>A0A9Q1MI39</accession>
<keyword evidence="3" id="KW-1185">Reference proteome</keyword>